<keyword evidence="7" id="KW-0675">Receptor</keyword>
<evidence type="ECO:0000256" key="3">
    <source>
        <dbReference type="PROSITE-ProRule" id="PRU00023"/>
    </source>
</evidence>
<comment type="caution">
    <text evidence="7">The sequence shown here is derived from an EMBL/GenBank/DDBJ whole genome shotgun (WGS) entry which is preliminary data.</text>
</comment>
<feature type="repeat" description="ANK" evidence="3">
    <location>
        <begin position="220"/>
        <end position="253"/>
    </location>
</feature>
<dbReference type="EMBL" id="SEYY01020442">
    <property type="protein sequence ID" value="KAB7497310.1"/>
    <property type="molecule type" value="Genomic_DNA"/>
</dbReference>
<feature type="repeat" description="ANK" evidence="3">
    <location>
        <begin position="79"/>
        <end position="111"/>
    </location>
</feature>
<evidence type="ECO:0000256" key="2">
    <source>
        <dbReference type="ARBA" id="ARBA00023043"/>
    </source>
</evidence>
<keyword evidence="6" id="KW-0812">Transmembrane</keyword>
<name>A0A5N5SXC1_9CRUS</name>
<feature type="coiled-coil region" evidence="4">
    <location>
        <begin position="722"/>
        <end position="749"/>
    </location>
</feature>
<dbReference type="Gene3D" id="1.25.40.20">
    <property type="entry name" value="Ankyrin repeat-containing domain"/>
    <property type="match status" value="2"/>
</dbReference>
<sequence length="815" mass="92381">MTEFGGYSKTPLMEKYPQRQKILPLFDSKILKQFNRNESRKPIPQMEQLLKAFTEKDLNAVKALLENGLQINYREPVFAHRTPVFYAAKFDFVEALDELLERGADITSFDDRRVTPLHAAAGHGSLNSLTSLLQIGADPNAKDIHGKTPLHFATRALGGDHEENGFKIVQILLKVGAIPSVKDNDERTPLHEASFVGSTGVLSLLLSGKGASLIYERDKDGRTPLHLAVLGARSLGAVRFLLQFNPPIDAKDHDGRTPLHYVAGRPINYADKDFDVDCLELLLTSGASAQVKDDDGCNALSLALQRTMWWSRQSPRDSVLYSVQLLVAKGSAIIDGFDMWRIVETFPSLVMVALNQSIRVNTSAKDSVHLKLVFDFRPLTVSTRLLAERKRKTTPVAPTEEQLIPSTLLNNNEISMLHYIFSAGHKNILRHPLCSAFLHLKWLKIMMTGEIDYEDKFLKDSNLTSKFFSFFVLIVFLLLVYIILSNLLVALAVNDLHAIQQKSEILRLSRQVQLMVTVESFLKSPFIPYCLRKYLVKRFSIFQGYSGGAIAILPNKKYGLVEHLYLKLLFIFRCRPLLTKIFEHFVVNFIPPEVKPSLPNSLIQEAIQIALTELEIEKRDKLLYSKTHQFGSIRQRALLKKQRKISAQNASDVYPLPKRDSLPKNLRYFNPISENHDIDPFSSYNAHYLGDQQRPSLRASMWRASINNEAFRNVHDSNSNSRQELSSEIEDLRSTVSILKTTIEKLTQKYPSITSDEEIKTGPYRFSKPKLPISPLTKPLINNHDEDKDTSIRRPNIPVSNLVQKLESQINIKSS</sequence>
<keyword evidence="2 3" id="KW-0040">ANK repeat</keyword>
<proteinExistence type="predicted"/>
<keyword evidence="1" id="KW-0677">Repeat</keyword>
<dbReference type="Pfam" id="PF12796">
    <property type="entry name" value="Ank_2"/>
    <property type="match status" value="2"/>
</dbReference>
<dbReference type="OrthoDB" id="7464126at2759"/>
<evidence type="ECO:0000256" key="6">
    <source>
        <dbReference type="SAM" id="Phobius"/>
    </source>
</evidence>
<keyword evidence="6" id="KW-1133">Transmembrane helix</keyword>
<feature type="repeat" description="ANK" evidence="3">
    <location>
        <begin position="254"/>
        <end position="294"/>
    </location>
</feature>
<dbReference type="AlphaFoldDB" id="A0A5N5SXC1"/>
<protein>
    <submittedName>
        <fullName evidence="7">Transient receptor potential channel pyrexia</fullName>
    </submittedName>
</protein>
<dbReference type="InterPro" id="IPR002110">
    <property type="entry name" value="Ankyrin_rpt"/>
</dbReference>
<dbReference type="SMART" id="SM00248">
    <property type="entry name" value="ANK"/>
    <property type="match status" value="7"/>
</dbReference>
<evidence type="ECO:0000313" key="8">
    <source>
        <dbReference type="Proteomes" id="UP000326759"/>
    </source>
</evidence>
<dbReference type="PROSITE" id="PS50088">
    <property type="entry name" value="ANK_REPEAT"/>
    <property type="match status" value="5"/>
</dbReference>
<feature type="region of interest" description="Disordered" evidence="5">
    <location>
        <begin position="775"/>
        <end position="794"/>
    </location>
</feature>
<dbReference type="PANTHER" id="PTHR24178">
    <property type="entry name" value="MOLTING PROTEIN MLT-4"/>
    <property type="match status" value="1"/>
</dbReference>
<dbReference type="PROSITE" id="PS50297">
    <property type="entry name" value="ANK_REP_REGION"/>
    <property type="match status" value="2"/>
</dbReference>
<keyword evidence="8" id="KW-1185">Reference proteome</keyword>
<dbReference type="SUPFAM" id="SSF48403">
    <property type="entry name" value="Ankyrin repeat"/>
    <property type="match status" value="1"/>
</dbReference>
<dbReference type="Proteomes" id="UP000326759">
    <property type="component" value="Unassembled WGS sequence"/>
</dbReference>
<accession>A0A5N5SXC1</accession>
<feature type="transmembrane region" description="Helical" evidence="6">
    <location>
        <begin position="467"/>
        <end position="493"/>
    </location>
</feature>
<feature type="repeat" description="ANK" evidence="3">
    <location>
        <begin position="112"/>
        <end position="144"/>
    </location>
</feature>
<dbReference type="InterPro" id="IPR036770">
    <property type="entry name" value="Ankyrin_rpt-contain_sf"/>
</dbReference>
<evidence type="ECO:0000256" key="4">
    <source>
        <dbReference type="SAM" id="Coils"/>
    </source>
</evidence>
<evidence type="ECO:0000313" key="7">
    <source>
        <dbReference type="EMBL" id="KAB7497310.1"/>
    </source>
</evidence>
<feature type="compositionally biased region" description="Basic and acidic residues" evidence="5">
    <location>
        <begin position="783"/>
        <end position="792"/>
    </location>
</feature>
<dbReference type="Pfam" id="PF00023">
    <property type="entry name" value="Ank"/>
    <property type="match status" value="1"/>
</dbReference>
<evidence type="ECO:0000256" key="5">
    <source>
        <dbReference type="SAM" id="MobiDB-lite"/>
    </source>
</evidence>
<keyword evidence="4" id="KW-0175">Coiled coil</keyword>
<dbReference type="PANTHER" id="PTHR24178:SF41">
    <property type="entry name" value="ANKYRIN-2 ISOFORM X1"/>
    <property type="match status" value="1"/>
</dbReference>
<evidence type="ECO:0000256" key="1">
    <source>
        <dbReference type="ARBA" id="ARBA00022737"/>
    </source>
</evidence>
<organism evidence="7 8">
    <name type="scientific">Armadillidium nasatum</name>
    <dbReference type="NCBI Taxonomy" id="96803"/>
    <lineage>
        <taxon>Eukaryota</taxon>
        <taxon>Metazoa</taxon>
        <taxon>Ecdysozoa</taxon>
        <taxon>Arthropoda</taxon>
        <taxon>Crustacea</taxon>
        <taxon>Multicrustacea</taxon>
        <taxon>Malacostraca</taxon>
        <taxon>Eumalacostraca</taxon>
        <taxon>Peracarida</taxon>
        <taxon>Isopoda</taxon>
        <taxon>Oniscidea</taxon>
        <taxon>Crinocheta</taxon>
        <taxon>Armadillidiidae</taxon>
        <taxon>Armadillidium</taxon>
    </lineage>
</organism>
<gene>
    <name evidence="7" type="primary">pyx_1</name>
    <name evidence="7" type="ORF">Anas_08903</name>
</gene>
<keyword evidence="6" id="KW-0472">Membrane</keyword>
<feature type="repeat" description="ANK" evidence="3">
    <location>
        <begin position="145"/>
        <end position="184"/>
    </location>
</feature>
<reference evidence="7 8" key="1">
    <citation type="journal article" date="2019" name="PLoS Biol.">
        <title>Sex chromosomes control vertical transmission of feminizing Wolbachia symbionts in an isopod.</title>
        <authorList>
            <person name="Becking T."/>
            <person name="Chebbi M.A."/>
            <person name="Giraud I."/>
            <person name="Moumen B."/>
            <person name="Laverre T."/>
            <person name="Caubet Y."/>
            <person name="Peccoud J."/>
            <person name="Gilbert C."/>
            <person name="Cordaux R."/>
        </authorList>
    </citation>
    <scope>NUCLEOTIDE SEQUENCE [LARGE SCALE GENOMIC DNA]</scope>
    <source>
        <strain evidence="7">ANa2</strain>
        <tissue evidence="7">Whole body excluding digestive tract and cuticle</tissue>
    </source>
</reference>